<organism evidence="1 2">
    <name type="scientific">Modicella reniformis</name>
    <dbReference type="NCBI Taxonomy" id="1440133"/>
    <lineage>
        <taxon>Eukaryota</taxon>
        <taxon>Fungi</taxon>
        <taxon>Fungi incertae sedis</taxon>
        <taxon>Mucoromycota</taxon>
        <taxon>Mortierellomycotina</taxon>
        <taxon>Mortierellomycetes</taxon>
        <taxon>Mortierellales</taxon>
        <taxon>Mortierellaceae</taxon>
        <taxon>Modicella</taxon>
    </lineage>
</organism>
<feature type="non-terminal residue" evidence="1">
    <location>
        <position position="1"/>
    </location>
</feature>
<accession>A0A9P6IHW4</accession>
<dbReference type="EMBL" id="JAAAHW010011181">
    <property type="protein sequence ID" value="KAF9920743.1"/>
    <property type="molecule type" value="Genomic_DNA"/>
</dbReference>
<evidence type="ECO:0000313" key="2">
    <source>
        <dbReference type="Proteomes" id="UP000749646"/>
    </source>
</evidence>
<name>A0A9P6IHW4_9FUNG</name>
<sequence>RMLTGPRATNLYIYAGRHLDNTHVDGYFENVRSLLPVKGGIVPYIFMNNSTGVYGVMLEGSRQGYWQSSTSRISVPDDYGINPNLFRPFDAHKPFEADIKT</sequence>
<gene>
    <name evidence="1" type="ORF">BGZ65_010961</name>
</gene>
<reference evidence="1" key="1">
    <citation type="journal article" date="2020" name="Fungal Divers.">
        <title>Resolving the Mortierellaceae phylogeny through synthesis of multi-gene phylogenetics and phylogenomics.</title>
        <authorList>
            <person name="Vandepol N."/>
            <person name="Liber J."/>
            <person name="Desiro A."/>
            <person name="Na H."/>
            <person name="Kennedy M."/>
            <person name="Barry K."/>
            <person name="Grigoriev I.V."/>
            <person name="Miller A.N."/>
            <person name="O'Donnell K."/>
            <person name="Stajich J.E."/>
            <person name="Bonito G."/>
        </authorList>
    </citation>
    <scope>NUCLEOTIDE SEQUENCE</scope>
    <source>
        <strain evidence="1">MES-2147</strain>
    </source>
</reference>
<dbReference type="AlphaFoldDB" id="A0A9P6IHW4"/>
<evidence type="ECO:0000313" key="1">
    <source>
        <dbReference type="EMBL" id="KAF9920743.1"/>
    </source>
</evidence>
<protein>
    <submittedName>
        <fullName evidence="1">Uncharacterized protein</fullName>
    </submittedName>
</protein>
<feature type="non-terminal residue" evidence="1">
    <location>
        <position position="101"/>
    </location>
</feature>
<comment type="caution">
    <text evidence="1">The sequence shown here is derived from an EMBL/GenBank/DDBJ whole genome shotgun (WGS) entry which is preliminary data.</text>
</comment>
<dbReference type="Proteomes" id="UP000749646">
    <property type="component" value="Unassembled WGS sequence"/>
</dbReference>
<keyword evidence="2" id="KW-1185">Reference proteome</keyword>
<proteinExistence type="predicted"/>
<dbReference type="OrthoDB" id="2449018at2759"/>